<evidence type="ECO:0000256" key="2">
    <source>
        <dbReference type="SAM" id="MobiDB-lite"/>
    </source>
</evidence>
<dbReference type="GO" id="GO:0046872">
    <property type="term" value="F:metal ion binding"/>
    <property type="evidence" value="ECO:0007669"/>
    <property type="project" value="UniProtKB-KW"/>
</dbReference>
<feature type="compositionally biased region" description="Basic and acidic residues" evidence="2">
    <location>
        <begin position="213"/>
        <end position="225"/>
    </location>
</feature>
<keyword evidence="5" id="KW-1185">Reference proteome</keyword>
<accession>A0AAD2CTA7</accession>
<feature type="region of interest" description="Disordered" evidence="2">
    <location>
        <begin position="211"/>
        <end position="234"/>
    </location>
</feature>
<organism evidence="4 5">
    <name type="scientific">Cylindrotheca closterium</name>
    <dbReference type="NCBI Taxonomy" id="2856"/>
    <lineage>
        <taxon>Eukaryota</taxon>
        <taxon>Sar</taxon>
        <taxon>Stramenopiles</taxon>
        <taxon>Ochrophyta</taxon>
        <taxon>Bacillariophyta</taxon>
        <taxon>Bacillariophyceae</taxon>
        <taxon>Bacillariophycidae</taxon>
        <taxon>Bacillariales</taxon>
        <taxon>Bacillariaceae</taxon>
        <taxon>Cylindrotheca</taxon>
    </lineage>
</organism>
<gene>
    <name evidence="4" type="ORF">CYCCA115_LOCUS9415</name>
</gene>
<dbReference type="SUPFAM" id="SSF51197">
    <property type="entry name" value="Clavaminate synthase-like"/>
    <property type="match status" value="1"/>
</dbReference>
<keyword evidence="1" id="KW-0479">Metal-binding</keyword>
<sequence length="405" mass="46041">MKSNSIPLLDIALYHSNRSAFVEELRKACHNVGFFLLKHNMTPNQLPKEVLDEGRQFFQRPMDEKKMISYEQNPAFRGYMPLGVENTAGQLDHREQIEYAVEYPLHAPESSATNNFYTKAWPAYHRLKSAPNPWPTSFQPSLQTKTMDYVQNVCQVADCLRDSLCLAMGLDPKVLQHKFNSSSLSDEISNDCYREGEVPHWAIKMISYPTNDHSSKNESSNDRSRSPSPIQGVGAHTDTNFLTLVLQDNEEGDGGLQVFSQGEWINVPTHHGTNVLICNLGEQAETWSRGYFLATPHRVLMKSRTRKPRISLPLFYNPCLSATMEPLEESSVEHLQWDRPIIVHSTDENNAIGNAPKKHWRRPNNTMLTSVGENTFKSLARSHPHVFAKHHPDLSILPDGKIVKK</sequence>
<dbReference type="PANTHER" id="PTHR47990">
    <property type="entry name" value="2-OXOGLUTARATE (2OG) AND FE(II)-DEPENDENT OXYGENASE SUPERFAMILY PROTEIN-RELATED"/>
    <property type="match status" value="1"/>
</dbReference>
<dbReference type="GO" id="GO:0016491">
    <property type="term" value="F:oxidoreductase activity"/>
    <property type="evidence" value="ECO:0007669"/>
    <property type="project" value="UniProtKB-KW"/>
</dbReference>
<dbReference type="Pfam" id="PF03171">
    <property type="entry name" value="2OG-FeII_Oxy"/>
    <property type="match status" value="1"/>
</dbReference>
<evidence type="ECO:0000313" key="4">
    <source>
        <dbReference type="EMBL" id="CAJ1945271.1"/>
    </source>
</evidence>
<keyword evidence="1" id="KW-0560">Oxidoreductase</keyword>
<dbReference type="InterPro" id="IPR050231">
    <property type="entry name" value="Iron_ascorbate_oxido_reductase"/>
</dbReference>
<evidence type="ECO:0000313" key="5">
    <source>
        <dbReference type="Proteomes" id="UP001295423"/>
    </source>
</evidence>
<dbReference type="AlphaFoldDB" id="A0AAD2CTA7"/>
<dbReference type="Pfam" id="PF14226">
    <property type="entry name" value="DIOX_N"/>
    <property type="match status" value="1"/>
</dbReference>
<protein>
    <recommendedName>
        <fullName evidence="3">Fe2OG dioxygenase domain-containing protein</fullName>
    </recommendedName>
</protein>
<name>A0AAD2CTA7_9STRA</name>
<dbReference type="InterPro" id="IPR044861">
    <property type="entry name" value="IPNS-like_FE2OG_OXY"/>
</dbReference>
<feature type="domain" description="Fe2OG dioxygenase" evidence="3">
    <location>
        <begin position="198"/>
        <end position="318"/>
    </location>
</feature>
<evidence type="ECO:0000256" key="1">
    <source>
        <dbReference type="RuleBase" id="RU003682"/>
    </source>
</evidence>
<dbReference type="EMBL" id="CAKOGP040001335">
    <property type="protein sequence ID" value="CAJ1945271.1"/>
    <property type="molecule type" value="Genomic_DNA"/>
</dbReference>
<dbReference type="InterPro" id="IPR026992">
    <property type="entry name" value="DIOX_N"/>
</dbReference>
<dbReference type="InterPro" id="IPR005123">
    <property type="entry name" value="Oxoglu/Fe-dep_dioxygenase_dom"/>
</dbReference>
<keyword evidence="1" id="KW-0408">Iron</keyword>
<comment type="caution">
    <text evidence="4">The sequence shown here is derived from an EMBL/GenBank/DDBJ whole genome shotgun (WGS) entry which is preliminary data.</text>
</comment>
<evidence type="ECO:0000259" key="3">
    <source>
        <dbReference type="PROSITE" id="PS51471"/>
    </source>
</evidence>
<dbReference type="InterPro" id="IPR027443">
    <property type="entry name" value="IPNS-like_sf"/>
</dbReference>
<dbReference type="Proteomes" id="UP001295423">
    <property type="component" value="Unassembled WGS sequence"/>
</dbReference>
<dbReference type="Gene3D" id="2.60.120.330">
    <property type="entry name" value="B-lactam Antibiotic, Isopenicillin N Synthase, Chain"/>
    <property type="match status" value="1"/>
</dbReference>
<dbReference type="PROSITE" id="PS51471">
    <property type="entry name" value="FE2OG_OXY"/>
    <property type="match status" value="1"/>
</dbReference>
<comment type="similarity">
    <text evidence="1">Belongs to the iron/ascorbate-dependent oxidoreductase family.</text>
</comment>
<reference evidence="4" key="1">
    <citation type="submission" date="2023-08" db="EMBL/GenBank/DDBJ databases">
        <authorList>
            <person name="Audoor S."/>
            <person name="Bilcke G."/>
        </authorList>
    </citation>
    <scope>NUCLEOTIDE SEQUENCE</scope>
</reference>
<proteinExistence type="inferred from homology"/>